<dbReference type="AlphaFoldDB" id="A0A9Q0UK42"/>
<evidence type="ECO:0000313" key="2">
    <source>
        <dbReference type="EMBL" id="KAJ6731287.1"/>
    </source>
</evidence>
<gene>
    <name evidence="2" type="ORF">OIU79_002593</name>
</gene>
<reference evidence="2" key="1">
    <citation type="submission" date="2022-11" db="EMBL/GenBank/DDBJ databases">
        <authorList>
            <person name="Hyden B.L."/>
            <person name="Feng K."/>
            <person name="Yates T."/>
            <person name="Jawdy S."/>
            <person name="Smart L.B."/>
            <person name="Muchero W."/>
        </authorList>
    </citation>
    <scope>NUCLEOTIDE SEQUENCE</scope>
    <source>
        <tissue evidence="2">Shoot tip</tissue>
    </source>
</reference>
<reference evidence="2" key="2">
    <citation type="journal article" date="2023" name="Int. J. Mol. Sci.">
        <title>De Novo Assembly and Annotation of 11 Diverse Shrub Willow (Salix) Genomes Reveals Novel Gene Organization in Sex-Linked Regions.</title>
        <authorList>
            <person name="Hyden B."/>
            <person name="Feng K."/>
            <person name="Yates T.B."/>
            <person name="Jawdy S."/>
            <person name="Cereghino C."/>
            <person name="Smart L.B."/>
            <person name="Muchero W."/>
        </authorList>
    </citation>
    <scope>NUCLEOTIDE SEQUENCE</scope>
    <source>
        <tissue evidence="2">Shoot tip</tissue>
    </source>
</reference>
<comment type="caution">
    <text evidence="2">The sequence shown here is derived from an EMBL/GenBank/DDBJ whole genome shotgun (WGS) entry which is preliminary data.</text>
</comment>
<dbReference type="EMBL" id="JAPFFK010000012">
    <property type="protein sequence ID" value="KAJ6731287.1"/>
    <property type="molecule type" value="Genomic_DNA"/>
</dbReference>
<sequence length="208" mass="21478">MKLLGPNWLLELGSGPVSPELAAAGTVPSLAAADSDPSPSQLLSLQLHSPSFSEMFGPVNMNSPRDSEYEGSSAYNSDSSSHYGSPLTISELKARPPSPVSSAPALAEGPSDIPPASPLAAMDSGPVLQVGLAPVQGLLPSDQAAAHGLLPSDQAVAHGLHLPAPTGDLTRRSCRRSPPKNKPPAPMNPEAATADYEWQLVPKKADQE</sequence>
<feature type="region of interest" description="Disordered" evidence="1">
    <location>
        <begin position="157"/>
        <end position="208"/>
    </location>
</feature>
<organism evidence="2 3">
    <name type="scientific">Salix purpurea</name>
    <name type="common">Purple osier willow</name>
    <dbReference type="NCBI Taxonomy" id="77065"/>
    <lineage>
        <taxon>Eukaryota</taxon>
        <taxon>Viridiplantae</taxon>
        <taxon>Streptophyta</taxon>
        <taxon>Embryophyta</taxon>
        <taxon>Tracheophyta</taxon>
        <taxon>Spermatophyta</taxon>
        <taxon>Magnoliopsida</taxon>
        <taxon>eudicotyledons</taxon>
        <taxon>Gunneridae</taxon>
        <taxon>Pentapetalae</taxon>
        <taxon>rosids</taxon>
        <taxon>fabids</taxon>
        <taxon>Malpighiales</taxon>
        <taxon>Salicaceae</taxon>
        <taxon>Saliceae</taxon>
        <taxon>Salix</taxon>
    </lineage>
</organism>
<proteinExistence type="predicted"/>
<evidence type="ECO:0000313" key="3">
    <source>
        <dbReference type="Proteomes" id="UP001151532"/>
    </source>
</evidence>
<accession>A0A9Q0UK42</accession>
<feature type="compositionally biased region" description="Low complexity" evidence="1">
    <location>
        <begin position="71"/>
        <end position="85"/>
    </location>
</feature>
<dbReference type="Proteomes" id="UP001151532">
    <property type="component" value="Chromosome 18"/>
</dbReference>
<name>A0A9Q0UK42_SALPP</name>
<evidence type="ECO:0000256" key="1">
    <source>
        <dbReference type="SAM" id="MobiDB-lite"/>
    </source>
</evidence>
<keyword evidence="3" id="KW-1185">Reference proteome</keyword>
<feature type="region of interest" description="Disordered" evidence="1">
    <location>
        <begin position="54"/>
        <end position="123"/>
    </location>
</feature>
<protein>
    <submittedName>
        <fullName evidence="2">Uncharacterized protein</fullName>
    </submittedName>
</protein>